<dbReference type="PANTHER" id="PTHR43318:SF1">
    <property type="entry name" value="POLYSACCHARIDE BIOSYNTHESIS PROTEIN EPSC-RELATED"/>
    <property type="match status" value="1"/>
</dbReference>
<dbReference type="Pfam" id="PF02719">
    <property type="entry name" value="Polysacc_synt_2"/>
    <property type="match status" value="1"/>
</dbReference>
<feature type="domain" description="Polysaccharide biosynthesis protein CapD-like" evidence="3">
    <location>
        <begin position="295"/>
        <end position="579"/>
    </location>
</feature>
<dbReference type="RefSeq" id="WP_101954915.1">
    <property type="nucleotide sequence ID" value="NZ_JAJHTL010000007.1"/>
</dbReference>
<dbReference type="CDD" id="cd05237">
    <property type="entry name" value="UDP_invert_4-6DH_SDR_e"/>
    <property type="match status" value="1"/>
</dbReference>
<evidence type="ECO:0000259" key="3">
    <source>
        <dbReference type="Pfam" id="PF02719"/>
    </source>
</evidence>
<evidence type="ECO:0000256" key="1">
    <source>
        <dbReference type="ARBA" id="ARBA00007430"/>
    </source>
</evidence>
<organism evidence="4 5">
    <name type="scientific">Tenacibaculum finnmarkense genomovar finnmarkense</name>
    <dbReference type="NCBI Taxonomy" id="1458503"/>
    <lineage>
        <taxon>Bacteria</taxon>
        <taxon>Pseudomonadati</taxon>
        <taxon>Bacteroidota</taxon>
        <taxon>Flavobacteriia</taxon>
        <taxon>Flavobacteriales</taxon>
        <taxon>Flavobacteriaceae</taxon>
        <taxon>Tenacibaculum</taxon>
        <taxon>Tenacibaculum finnmarkense</taxon>
    </lineage>
</organism>
<accession>A0AAP1REU3</accession>
<keyword evidence="2" id="KW-0812">Transmembrane</keyword>
<reference evidence="4 5" key="1">
    <citation type="journal article" date="2020" name="Int. J. Syst. Evol. Microbiol.">
        <title>Tenacibaculum piscium sp. nov., isolated from skin ulcers of sea-farmed fish, and description of Tenacibaculum finnmarkense sp. nov. with subdivision into genomovars finnmarkense and ulcerans.</title>
        <authorList>
            <person name="Olsen A.B."/>
            <person name="Spilsberg B."/>
            <person name="Nilsen H.K."/>
            <person name="Lagesen K."/>
            <person name="Gulla S."/>
            <person name="Avendano-Herrera R."/>
            <person name="Irgang R."/>
            <person name="Duchaud E."/>
            <person name="Colquhoun D.J."/>
        </authorList>
    </citation>
    <scope>NUCLEOTIDE SEQUENCE [LARGE SCALE GENOMIC DNA]</scope>
    <source>
        <strain evidence="4 5">TNO037</strain>
    </source>
</reference>
<keyword evidence="5" id="KW-1185">Reference proteome</keyword>
<dbReference type="InterPro" id="IPR003869">
    <property type="entry name" value="Polysac_CapD-like"/>
</dbReference>
<feature type="transmembrane region" description="Helical" evidence="2">
    <location>
        <begin position="50"/>
        <end position="71"/>
    </location>
</feature>
<sequence length="633" mass="71539">MPKKIALKFFERYASKWVVLSIDIILVCISFILAYSVRFNASLNFDLDNLYYQIPFIACIALISFLIVGSYRGIVRHTGTRDAFNVFLGVSLLFLTAISIVLINNLFAFIPRFTIPLSILIIHYLISILALVISRYVFKAFFKMISTKLSKSSNVLIYGSGDSGLATYEALDRDTKHQYNVLGFIDDNEKKSGKKINQVKIYNRKIINKEFIENKQIDDVIISIQNIKSEKLLFITDTLLDLGVKVKIVPPISKWIDGDLEANQIKTVKIEDLLNRKPISIENPIVKKDVNNKVILVTGAAGSIGSEISRQLSAYQHEHLVLIDQAESALYDLQQELVQKGRQNITSIVADVRDETRMSKIFEQYKPQKVFHAAAYKHVPLMEMTPYEAVKINIAGTKNIADLSIKHQVERFVMVSTDKAVNPTNVMGATKRVAEMYISCLSNDTSHHTKFTITRFGNVLGSNGSVIPLFKRQIENGGPLTVTHKDITRYFMTIPEACCLVLEAGTMGNGGEIYIFDMGKSVKIYEIAKRMIHLSGLKFPEDIDIKITGLRPGEKLYEELLADGENTAPTYHEKIMIAKNQVIDTLFIRHKIAELCVNNKNHDNQKTVQLIKEIVPEYISKNSIYEKLDAKVL</sequence>
<comment type="similarity">
    <text evidence="1">Belongs to the polysaccharide synthase family.</text>
</comment>
<dbReference type="Pfam" id="PF13727">
    <property type="entry name" value="CoA_binding_3"/>
    <property type="match status" value="1"/>
</dbReference>
<evidence type="ECO:0000256" key="2">
    <source>
        <dbReference type="SAM" id="Phobius"/>
    </source>
</evidence>
<protein>
    <submittedName>
        <fullName evidence="4">SDR family NAD(P)-dependent oxidoreductase</fullName>
    </submittedName>
</protein>
<feature type="transmembrane region" description="Helical" evidence="2">
    <location>
        <begin position="17"/>
        <end position="38"/>
    </location>
</feature>
<dbReference type="PANTHER" id="PTHR43318">
    <property type="entry name" value="UDP-N-ACETYLGLUCOSAMINE 4,6-DEHYDRATASE"/>
    <property type="match status" value="1"/>
</dbReference>
<gene>
    <name evidence="4" type="ORF">F7645_06130</name>
</gene>
<dbReference type="InterPro" id="IPR051203">
    <property type="entry name" value="Polysaccharide_Synthase-Rel"/>
</dbReference>
<keyword evidence="2" id="KW-1133">Transmembrane helix</keyword>
<dbReference type="AlphaFoldDB" id="A0AAP1REU3"/>
<proteinExistence type="inferred from homology"/>
<comment type="caution">
    <text evidence="4">The sequence shown here is derived from an EMBL/GenBank/DDBJ whole genome shotgun (WGS) entry which is preliminary data.</text>
</comment>
<feature type="transmembrane region" description="Helical" evidence="2">
    <location>
        <begin position="83"/>
        <end position="103"/>
    </location>
</feature>
<evidence type="ECO:0000313" key="4">
    <source>
        <dbReference type="EMBL" id="MBE7695000.1"/>
    </source>
</evidence>
<feature type="transmembrane region" description="Helical" evidence="2">
    <location>
        <begin position="115"/>
        <end position="138"/>
    </location>
</feature>
<keyword evidence="2" id="KW-0472">Membrane</keyword>
<dbReference type="Proteomes" id="UP000806077">
    <property type="component" value="Unassembled WGS sequence"/>
</dbReference>
<dbReference type="SUPFAM" id="SSF51735">
    <property type="entry name" value="NAD(P)-binding Rossmann-fold domains"/>
    <property type="match status" value="2"/>
</dbReference>
<dbReference type="Gene3D" id="3.40.50.720">
    <property type="entry name" value="NAD(P)-binding Rossmann-like Domain"/>
    <property type="match status" value="2"/>
</dbReference>
<evidence type="ECO:0000313" key="5">
    <source>
        <dbReference type="Proteomes" id="UP000806077"/>
    </source>
</evidence>
<dbReference type="InterPro" id="IPR036291">
    <property type="entry name" value="NAD(P)-bd_dom_sf"/>
</dbReference>
<name>A0AAP1REU3_9FLAO</name>
<dbReference type="EMBL" id="WXXV01000006">
    <property type="protein sequence ID" value="MBE7695000.1"/>
    <property type="molecule type" value="Genomic_DNA"/>
</dbReference>